<evidence type="ECO:0000256" key="8">
    <source>
        <dbReference type="ARBA" id="ARBA00022989"/>
    </source>
</evidence>
<evidence type="ECO:0000313" key="13">
    <source>
        <dbReference type="Proteomes" id="UP000245946"/>
    </source>
</evidence>
<keyword evidence="13" id="KW-1185">Reference proteome</keyword>
<proteinExistence type="inferred from homology"/>
<comment type="subunit">
    <text evidence="4 11">Heterodimer with ALG13 to form a functional enzyme.</text>
</comment>
<reference evidence="12 13" key="1">
    <citation type="journal article" date="2018" name="Mol. Biol. Evol.">
        <title>Broad Genomic Sampling Reveals a Smut Pathogenic Ancestry of the Fungal Clade Ustilaginomycotina.</title>
        <authorList>
            <person name="Kijpornyongpan T."/>
            <person name="Mondo S.J."/>
            <person name="Barry K."/>
            <person name="Sandor L."/>
            <person name="Lee J."/>
            <person name="Lipzen A."/>
            <person name="Pangilinan J."/>
            <person name="LaButti K."/>
            <person name="Hainaut M."/>
            <person name="Henrissat B."/>
            <person name="Grigoriev I.V."/>
            <person name="Spatafora J.W."/>
            <person name="Aime M.C."/>
        </authorList>
    </citation>
    <scope>NUCLEOTIDE SEQUENCE [LARGE SCALE GENOMIC DNA]</scope>
    <source>
        <strain evidence="12 13">MCA 4186</strain>
    </source>
</reference>
<dbReference type="GO" id="GO:0006488">
    <property type="term" value="P:dolichol-linked oligosaccharide biosynthetic process"/>
    <property type="evidence" value="ECO:0007669"/>
    <property type="project" value="InterPro"/>
</dbReference>
<name>A0A316ZDA0_9BASI</name>
<keyword evidence="8" id="KW-1133">Transmembrane helix</keyword>
<evidence type="ECO:0000256" key="1">
    <source>
        <dbReference type="ARBA" id="ARBA00004389"/>
    </source>
</evidence>
<dbReference type="PANTHER" id="PTHR12154">
    <property type="entry name" value="GLYCOSYL TRANSFERASE-RELATED"/>
    <property type="match status" value="1"/>
</dbReference>
<sequence length="203" mass="21945">MWAALRVRGQPQRSRAAHETCSVAAFLGSGGHTAELIAMLSALPPERYTPRTYFISAGDMHSRGKAAALETRLGGSAHVVTLPRARAVKQSFLSAPASTVVALAGCMQAIVLPQLCAGRRRVGPEMLLMNGPGTCVPLVASVYVLRLFGLPSPQLVYIESWARVRSLSLTARLVRPFVDRFVVQWPEVAGPLRDGEQCRGWLV</sequence>
<gene>
    <name evidence="11" type="primary">ALG14</name>
    <name evidence="12" type="ORF">FA09DRAFT_295304</name>
</gene>
<dbReference type="GO" id="GO:0043541">
    <property type="term" value="C:UDP-N-acetylglucosamine transferase complex"/>
    <property type="evidence" value="ECO:0007669"/>
    <property type="project" value="TreeGrafter"/>
</dbReference>
<dbReference type="GO" id="GO:0031965">
    <property type="term" value="C:nuclear membrane"/>
    <property type="evidence" value="ECO:0007669"/>
    <property type="project" value="UniProtKB-SubCell"/>
</dbReference>
<dbReference type="EMBL" id="KZ819288">
    <property type="protein sequence ID" value="PWN99296.1"/>
    <property type="molecule type" value="Genomic_DNA"/>
</dbReference>
<dbReference type="Gene3D" id="3.40.50.2000">
    <property type="entry name" value="Glycogen Phosphorylase B"/>
    <property type="match status" value="1"/>
</dbReference>
<evidence type="ECO:0000256" key="4">
    <source>
        <dbReference type="ARBA" id="ARBA00011335"/>
    </source>
</evidence>
<comment type="similarity">
    <text evidence="3 11">Belongs to the ALG14 family.</text>
</comment>
<keyword evidence="6" id="KW-0812">Transmembrane</keyword>
<evidence type="ECO:0000256" key="7">
    <source>
        <dbReference type="ARBA" id="ARBA00022824"/>
    </source>
</evidence>
<dbReference type="InterPro" id="IPR013969">
    <property type="entry name" value="Oligosacch_biosynth_Alg14"/>
</dbReference>
<dbReference type="OrthoDB" id="17098at2759"/>
<dbReference type="Proteomes" id="UP000245946">
    <property type="component" value="Unassembled WGS sequence"/>
</dbReference>
<dbReference type="GO" id="GO:0004577">
    <property type="term" value="F:N-acetylglucosaminyldiphosphodolichol N-acetylglucosaminyltransferase activity"/>
    <property type="evidence" value="ECO:0007669"/>
    <property type="project" value="TreeGrafter"/>
</dbReference>
<keyword evidence="9" id="KW-0472">Membrane</keyword>
<evidence type="ECO:0000256" key="9">
    <source>
        <dbReference type="ARBA" id="ARBA00023136"/>
    </source>
</evidence>
<comment type="function">
    <text evidence="11">Involved in protein N-glycosylation. Essential for the second step of the dolichol-linked oligosaccharide pathway. Anchors the catalytic subunit ALG13 to the ER.</text>
</comment>
<comment type="subcellular location">
    <subcellularLocation>
        <location evidence="1 11">Endoplasmic reticulum membrane</location>
        <topology evidence="1 11">Single-pass membrane protein</topology>
    </subcellularLocation>
    <subcellularLocation>
        <location evidence="2">Nucleus membrane</location>
        <topology evidence="2">Single-pass membrane protein</topology>
    </subcellularLocation>
</comment>
<evidence type="ECO:0000313" key="12">
    <source>
        <dbReference type="EMBL" id="PWN99296.1"/>
    </source>
</evidence>
<keyword evidence="7 11" id="KW-0256">Endoplasmic reticulum</keyword>
<organism evidence="12 13">
    <name type="scientific">Tilletiopsis washingtonensis</name>
    <dbReference type="NCBI Taxonomy" id="58919"/>
    <lineage>
        <taxon>Eukaryota</taxon>
        <taxon>Fungi</taxon>
        <taxon>Dikarya</taxon>
        <taxon>Basidiomycota</taxon>
        <taxon>Ustilaginomycotina</taxon>
        <taxon>Exobasidiomycetes</taxon>
        <taxon>Entylomatales</taxon>
        <taxon>Entylomatales incertae sedis</taxon>
        <taxon>Tilletiopsis</taxon>
    </lineage>
</organism>
<evidence type="ECO:0000256" key="3">
    <source>
        <dbReference type="ARBA" id="ARBA00009731"/>
    </source>
</evidence>
<dbReference type="Pfam" id="PF08660">
    <property type="entry name" value="Alg14"/>
    <property type="match status" value="1"/>
</dbReference>
<dbReference type="STRING" id="58919.A0A316ZDA0"/>
<evidence type="ECO:0000256" key="10">
    <source>
        <dbReference type="ARBA" id="ARBA00032062"/>
    </source>
</evidence>
<protein>
    <recommendedName>
        <fullName evidence="5 11">UDP-N-acetylglucosamine transferase subunit ALG14</fullName>
    </recommendedName>
    <alternativeName>
        <fullName evidence="10 11">Asparagine-linked glycosylation protein 14</fullName>
    </alternativeName>
</protein>
<evidence type="ECO:0000256" key="6">
    <source>
        <dbReference type="ARBA" id="ARBA00022692"/>
    </source>
</evidence>
<evidence type="ECO:0000256" key="11">
    <source>
        <dbReference type="RuleBase" id="RU362127"/>
    </source>
</evidence>
<evidence type="ECO:0000256" key="2">
    <source>
        <dbReference type="ARBA" id="ARBA00004590"/>
    </source>
</evidence>
<accession>A0A316ZDA0</accession>
<dbReference type="AlphaFoldDB" id="A0A316ZDA0"/>
<evidence type="ECO:0000256" key="5">
    <source>
        <dbReference type="ARBA" id="ARBA00017467"/>
    </source>
</evidence>
<dbReference type="PANTHER" id="PTHR12154:SF4">
    <property type="entry name" value="UDP-N-ACETYLGLUCOSAMINE TRANSFERASE SUBUNIT ALG14 HOMOLOG"/>
    <property type="match status" value="1"/>
</dbReference>